<evidence type="ECO:0000256" key="12">
    <source>
        <dbReference type="HAMAP-Rule" id="MF_01145"/>
    </source>
</evidence>
<comment type="caution">
    <text evidence="16">The sequence shown here is derived from an EMBL/GenBank/DDBJ whole genome shotgun (WGS) entry which is preliminary data.</text>
</comment>
<feature type="domain" description="PpiC" evidence="15">
    <location>
        <begin position="133"/>
        <end position="241"/>
    </location>
</feature>
<keyword evidence="5 12" id="KW-1003">Cell membrane</keyword>
<keyword evidence="7 12" id="KW-0697">Rotamase</keyword>
<dbReference type="HAMAP" id="MF_01145">
    <property type="entry name" value="Foldase_PrsA"/>
    <property type="match status" value="1"/>
</dbReference>
<dbReference type="Proteomes" id="UP000279194">
    <property type="component" value="Unassembled WGS sequence"/>
</dbReference>
<evidence type="ECO:0000256" key="9">
    <source>
        <dbReference type="ARBA" id="ARBA00023139"/>
    </source>
</evidence>
<dbReference type="GO" id="GO:0005886">
    <property type="term" value="C:plasma membrane"/>
    <property type="evidence" value="ECO:0007669"/>
    <property type="project" value="UniProtKB-SubCell"/>
</dbReference>
<dbReference type="InterPro" id="IPR050245">
    <property type="entry name" value="PrsA_foldase"/>
</dbReference>
<evidence type="ECO:0000256" key="13">
    <source>
        <dbReference type="SAM" id="MobiDB-lite"/>
    </source>
</evidence>
<protein>
    <recommendedName>
        <fullName evidence="12">Foldase protein PrsA</fullName>
        <ecNumber evidence="12">5.2.1.8</ecNumber>
    </recommendedName>
</protein>
<comment type="function">
    <text evidence="2 12">Plays a major role in protein secretion by helping the post-translocational extracellular folding of several secreted proteins.</text>
</comment>
<evidence type="ECO:0000313" key="17">
    <source>
        <dbReference type="Proteomes" id="UP000279194"/>
    </source>
</evidence>
<keyword evidence="17" id="KW-1185">Reference proteome</keyword>
<dbReference type="PROSITE" id="PS51257">
    <property type="entry name" value="PROKAR_LIPOPROTEIN"/>
    <property type="match status" value="1"/>
</dbReference>
<dbReference type="GO" id="GO:0003755">
    <property type="term" value="F:peptidyl-prolyl cis-trans isomerase activity"/>
    <property type="evidence" value="ECO:0007669"/>
    <property type="project" value="UniProtKB-UniRule"/>
</dbReference>
<evidence type="ECO:0000256" key="6">
    <source>
        <dbReference type="ARBA" id="ARBA00022729"/>
    </source>
</evidence>
<dbReference type="GO" id="GO:0006457">
    <property type="term" value="P:protein folding"/>
    <property type="evidence" value="ECO:0007669"/>
    <property type="project" value="UniProtKB-UniRule"/>
</dbReference>
<gene>
    <name evidence="12" type="primary">prsA</name>
    <name evidence="16" type="ORF">EAF07_03460</name>
</gene>
<name>A0A3L9DS50_9STRE</name>
<keyword evidence="11 12" id="KW-0449">Lipoprotein</keyword>
<evidence type="ECO:0000313" key="16">
    <source>
        <dbReference type="EMBL" id="RLY04141.1"/>
    </source>
</evidence>
<evidence type="ECO:0000256" key="8">
    <source>
        <dbReference type="ARBA" id="ARBA00023136"/>
    </source>
</evidence>
<dbReference type="EC" id="5.2.1.8" evidence="12"/>
<dbReference type="SUPFAM" id="SSF109998">
    <property type="entry name" value="Triger factor/SurA peptide-binding domain-like"/>
    <property type="match status" value="1"/>
</dbReference>
<sequence length="321" mass="35529">MKKKFATGLVTLMSVATLVACTSKTSTDSKLVTMKGDYITVTDFYDQVKSTQGAQSAMLTLILDRVLEEQYGDNVSQKETDEAYDKEVKNYGTSFQQVLAMNGMTEKTYKQQVRVQMLLDYAIKAAAEKELTDDSYKELYKAYTPEMTAEFIRLDNQDTANSVLAEVKAEGADFTKIATDKSLDEKVEYKFDSAAKDVPTEVVTAAASLEKGAVSEVIPVVNTTNYTTSYYIVKVTAKTEKSADWKTYKDRLKETYLAEKKADVTFQNKIIAAALEKSNVKIKDDSFASILSQYAATGETTTVSETMTASETESSEATTQK</sequence>
<dbReference type="AlphaFoldDB" id="A0A3L9DS50"/>
<evidence type="ECO:0000256" key="3">
    <source>
        <dbReference type="ARBA" id="ARBA00004193"/>
    </source>
</evidence>
<dbReference type="Pfam" id="PF13145">
    <property type="entry name" value="Rotamase_2"/>
    <property type="match status" value="1"/>
</dbReference>
<dbReference type="SUPFAM" id="SSF54534">
    <property type="entry name" value="FKBP-like"/>
    <property type="match status" value="1"/>
</dbReference>
<feature type="region of interest" description="Disordered" evidence="13">
    <location>
        <begin position="300"/>
        <end position="321"/>
    </location>
</feature>
<evidence type="ECO:0000256" key="5">
    <source>
        <dbReference type="ARBA" id="ARBA00022475"/>
    </source>
</evidence>
<dbReference type="PANTHER" id="PTHR47245:SF1">
    <property type="entry name" value="FOLDASE PROTEIN PRSA"/>
    <property type="match status" value="1"/>
</dbReference>
<accession>A0A3L9DS50</accession>
<evidence type="ECO:0000256" key="10">
    <source>
        <dbReference type="ARBA" id="ARBA00023235"/>
    </source>
</evidence>
<keyword evidence="8 12" id="KW-0472">Membrane</keyword>
<dbReference type="InterPro" id="IPR000297">
    <property type="entry name" value="PPIase_PpiC"/>
</dbReference>
<keyword evidence="6 12" id="KW-0732">Signal</keyword>
<reference evidence="16 17" key="1">
    <citation type="submission" date="2018-10" db="EMBL/GenBank/DDBJ databases">
        <title>Streptococcus hillyeri sp. nov., isolated from equine tracheal sample.</title>
        <authorList>
            <person name="Macfadyen A.C."/>
            <person name="Waller A."/>
            <person name="Paterson G.K."/>
        </authorList>
    </citation>
    <scope>NUCLEOTIDE SEQUENCE [LARGE SCALE GENOMIC DNA]</scope>
    <source>
        <strain evidence="16 17">28462</strain>
    </source>
</reference>
<comment type="subcellular location">
    <subcellularLocation>
        <location evidence="3 12">Cell membrane</location>
        <topology evidence="3 12">Lipid-anchor</topology>
    </subcellularLocation>
</comment>
<dbReference type="OrthoDB" id="2194386at2"/>
<dbReference type="InterPro" id="IPR023059">
    <property type="entry name" value="Foldase_PrsA"/>
</dbReference>
<comment type="similarity">
    <text evidence="4 12">Belongs to the PrsA family.</text>
</comment>
<evidence type="ECO:0000256" key="1">
    <source>
        <dbReference type="ARBA" id="ARBA00000971"/>
    </source>
</evidence>
<evidence type="ECO:0000259" key="15">
    <source>
        <dbReference type="Pfam" id="PF13145"/>
    </source>
</evidence>
<dbReference type="InterPro" id="IPR027304">
    <property type="entry name" value="Trigger_fact/SurA_dom_sf"/>
</dbReference>
<evidence type="ECO:0000256" key="2">
    <source>
        <dbReference type="ARBA" id="ARBA00003828"/>
    </source>
</evidence>
<evidence type="ECO:0000256" key="4">
    <source>
        <dbReference type="ARBA" id="ARBA00006071"/>
    </source>
</evidence>
<dbReference type="EMBL" id="RCVM01000004">
    <property type="protein sequence ID" value="RLY04141.1"/>
    <property type="molecule type" value="Genomic_DNA"/>
</dbReference>
<dbReference type="Gene3D" id="3.10.50.40">
    <property type="match status" value="1"/>
</dbReference>
<evidence type="ECO:0000256" key="11">
    <source>
        <dbReference type="ARBA" id="ARBA00023288"/>
    </source>
</evidence>
<proteinExistence type="inferred from homology"/>
<dbReference type="InterPro" id="IPR046357">
    <property type="entry name" value="PPIase_dom_sf"/>
</dbReference>
<keyword evidence="9 12" id="KW-0564">Palmitate</keyword>
<comment type="catalytic activity">
    <reaction evidence="1 12">
        <text>[protein]-peptidylproline (omega=180) = [protein]-peptidylproline (omega=0)</text>
        <dbReference type="Rhea" id="RHEA:16237"/>
        <dbReference type="Rhea" id="RHEA-COMP:10747"/>
        <dbReference type="Rhea" id="RHEA-COMP:10748"/>
        <dbReference type="ChEBI" id="CHEBI:83833"/>
        <dbReference type="ChEBI" id="CHEBI:83834"/>
        <dbReference type="EC" id="5.2.1.8"/>
    </reaction>
</comment>
<dbReference type="PANTHER" id="PTHR47245">
    <property type="entry name" value="PEPTIDYLPROLYL ISOMERASE"/>
    <property type="match status" value="1"/>
</dbReference>
<organism evidence="16 17">
    <name type="scientific">Streptococcus hillyeri</name>
    <dbReference type="NCBI Taxonomy" id="2282420"/>
    <lineage>
        <taxon>Bacteria</taxon>
        <taxon>Bacillati</taxon>
        <taxon>Bacillota</taxon>
        <taxon>Bacilli</taxon>
        <taxon>Lactobacillales</taxon>
        <taxon>Streptococcaceae</taxon>
        <taxon>Streptococcus</taxon>
    </lineage>
</organism>
<keyword evidence="10 12" id="KW-0413">Isomerase</keyword>
<feature type="signal peptide" evidence="14">
    <location>
        <begin position="1"/>
        <end position="19"/>
    </location>
</feature>
<feature type="chain" id="PRO_5039398091" description="Foldase protein PrsA" evidence="14">
    <location>
        <begin position="20"/>
        <end position="321"/>
    </location>
</feature>
<evidence type="ECO:0000256" key="7">
    <source>
        <dbReference type="ARBA" id="ARBA00023110"/>
    </source>
</evidence>
<evidence type="ECO:0000256" key="14">
    <source>
        <dbReference type="SAM" id="SignalP"/>
    </source>
</evidence>